<protein>
    <submittedName>
        <fullName evidence="9">Subtilisin-like protease PR1E</fullName>
    </submittedName>
</protein>
<dbReference type="GO" id="GO:0004252">
    <property type="term" value="F:serine-type endopeptidase activity"/>
    <property type="evidence" value="ECO:0007669"/>
    <property type="project" value="UniProtKB-UniRule"/>
</dbReference>
<dbReference type="InterPro" id="IPR034193">
    <property type="entry name" value="PCSK9_ProteinaseK-like"/>
</dbReference>
<feature type="non-terminal residue" evidence="9">
    <location>
        <position position="1"/>
    </location>
</feature>
<reference evidence="9 10" key="1">
    <citation type="journal article" date="2014" name="Proc. Natl. Acad. Sci. U.S.A.">
        <title>Trajectory and genomic determinants of fungal-pathogen speciation and host adaptation.</title>
        <authorList>
            <person name="Hu X."/>
            <person name="Xiao G."/>
            <person name="Zheng P."/>
            <person name="Shang Y."/>
            <person name="Su Y."/>
            <person name="Zhang X."/>
            <person name="Liu X."/>
            <person name="Zhan S."/>
            <person name="St Leger R.J."/>
            <person name="Wang C."/>
        </authorList>
    </citation>
    <scope>NUCLEOTIDE SEQUENCE [LARGE SCALE GENOMIC DNA]</scope>
    <source>
        <strain evidence="9 10">ARSEF 549</strain>
    </source>
</reference>
<organism evidence="9 10">
    <name type="scientific">Metarhizium anisopliae (strain ARSEF 549)</name>
    <dbReference type="NCBI Taxonomy" id="3151832"/>
    <lineage>
        <taxon>Eukaryota</taxon>
        <taxon>Fungi</taxon>
        <taxon>Dikarya</taxon>
        <taxon>Ascomycota</taxon>
        <taxon>Pezizomycotina</taxon>
        <taxon>Sordariomycetes</taxon>
        <taxon>Hypocreomycetidae</taxon>
        <taxon>Hypocreales</taxon>
        <taxon>Clavicipitaceae</taxon>
        <taxon>Metarhizium</taxon>
    </lineage>
</organism>
<dbReference type="InterPro" id="IPR050131">
    <property type="entry name" value="Peptidase_S8_subtilisin-like"/>
</dbReference>
<accession>A0A0B4FNS0</accession>
<dbReference type="InterPro" id="IPR036852">
    <property type="entry name" value="Peptidase_S8/S53_dom_sf"/>
</dbReference>
<feature type="compositionally biased region" description="Basic and acidic residues" evidence="6">
    <location>
        <begin position="337"/>
        <end position="346"/>
    </location>
</feature>
<dbReference type="PROSITE" id="PS51892">
    <property type="entry name" value="SUBTILASE"/>
    <property type="match status" value="1"/>
</dbReference>
<dbReference type="OrthoDB" id="206201at2759"/>
<evidence type="ECO:0000256" key="3">
    <source>
        <dbReference type="ARBA" id="ARBA00022801"/>
    </source>
</evidence>
<keyword evidence="4 5" id="KW-0720">Serine protease</keyword>
<sequence length="394" mass="41981">MHISITLALFFGLTSARVAHAPVVESQIDQPESVINDNTLAPLELALGLKNHVKLAKRSLQTQTSAAWGLRAISHRSPGDFYEGFPPPESSKYYYDDKAGAGTFAYILDDGIRTTHEEFEGRAKFAHSIYPADQTIYGDHGTGVAGIIGSKTYGVAKKATLISIHLLGPDGCTGSEAINALLWAAEDILKNSRKDSSVINLSFGIPKLQALNTFVERLITDTDIPIVVAAGNEADDASNHSPGSADGVISVGHINQQWAISETSNFGSAVSILAPGVGVETTGAGSDTNIVRQTGSSYAAPYISGLILNAISTHGIKGAINLKKHILETATKDKACIPPEKEDKKNRTPNLVGNNNNAEQDKEKQKDEPSSSRMFCCNGLLSKLACGRNRPTNE</sequence>
<comment type="similarity">
    <text evidence="1 5">Belongs to the peptidase S8 family.</text>
</comment>
<feature type="domain" description="Peptidase S8/S53" evidence="8">
    <location>
        <begin position="105"/>
        <end position="338"/>
    </location>
</feature>
<dbReference type="PANTHER" id="PTHR43806">
    <property type="entry name" value="PEPTIDASE S8"/>
    <property type="match status" value="1"/>
</dbReference>
<dbReference type="HOGENOM" id="CLU_011263_1_0_1"/>
<feature type="chain" id="PRO_5002104120" evidence="7">
    <location>
        <begin position="17"/>
        <end position="394"/>
    </location>
</feature>
<evidence type="ECO:0000313" key="9">
    <source>
        <dbReference type="EMBL" id="KID69427.1"/>
    </source>
</evidence>
<feature type="active site" description="Charge relay system" evidence="5">
    <location>
        <position position="140"/>
    </location>
</feature>
<feature type="region of interest" description="Disordered" evidence="6">
    <location>
        <begin position="337"/>
        <end position="373"/>
    </location>
</feature>
<feature type="signal peptide" evidence="7">
    <location>
        <begin position="1"/>
        <end position="16"/>
    </location>
</feature>
<feature type="active site" description="Charge relay system" evidence="5">
    <location>
        <position position="297"/>
    </location>
</feature>
<comment type="caution">
    <text evidence="9">The sequence shown here is derived from an EMBL/GenBank/DDBJ whole genome shotgun (WGS) entry which is preliminary data.</text>
</comment>
<evidence type="ECO:0000313" key="10">
    <source>
        <dbReference type="Proteomes" id="UP000031186"/>
    </source>
</evidence>
<dbReference type="PROSITE" id="PS00136">
    <property type="entry name" value="SUBTILASE_ASP"/>
    <property type="match status" value="1"/>
</dbReference>
<evidence type="ECO:0000256" key="6">
    <source>
        <dbReference type="SAM" id="MobiDB-lite"/>
    </source>
</evidence>
<feature type="active site" description="Charge relay system" evidence="5">
    <location>
        <position position="109"/>
    </location>
</feature>
<dbReference type="Pfam" id="PF00082">
    <property type="entry name" value="Peptidase_S8"/>
    <property type="match status" value="1"/>
</dbReference>
<evidence type="ECO:0000256" key="4">
    <source>
        <dbReference type="ARBA" id="ARBA00022825"/>
    </source>
</evidence>
<name>A0A0B4FNS0_METAF</name>
<dbReference type="Proteomes" id="UP000031186">
    <property type="component" value="Unassembled WGS sequence"/>
</dbReference>
<evidence type="ECO:0000256" key="5">
    <source>
        <dbReference type="PROSITE-ProRule" id="PRU01240"/>
    </source>
</evidence>
<dbReference type="InterPro" id="IPR022398">
    <property type="entry name" value="Peptidase_S8_His-AS"/>
</dbReference>
<dbReference type="GO" id="GO:0006508">
    <property type="term" value="P:proteolysis"/>
    <property type="evidence" value="ECO:0007669"/>
    <property type="project" value="UniProtKB-KW"/>
</dbReference>
<gene>
    <name evidence="9" type="ORF">MAN_01941</name>
</gene>
<proteinExistence type="inferred from homology"/>
<keyword evidence="2 5" id="KW-0645">Protease</keyword>
<dbReference type="PROSITE" id="PS00137">
    <property type="entry name" value="SUBTILASE_HIS"/>
    <property type="match status" value="1"/>
</dbReference>
<dbReference type="SUPFAM" id="SSF52743">
    <property type="entry name" value="Subtilisin-like"/>
    <property type="match status" value="1"/>
</dbReference>
<keyword evidence="7" id="KW-0732">Signal</keyword>
<dbReference type="EMBL" id="AZNF01000002">
    <property type="protein sequence ID" value="KID69427.1"/>
    <property type="molecule type" value="Genomic_DNA"/>
</dbReference>
<feature type="compositionally biased region" description="Basic and acidic residues" evidence="6">
    <location>
        <begin position="359"/>
        <end position="370"/>
    </location>
</feature>
<evidence type="ECO:0000256" key="1">
    <source>
        <dbReference type="ARBA" id="ARBA00011073"/>
    </source>
</evidence>
<feature type="compositionally biased region" description="Polar residues" evidence="6">
    <location>
        <begin position="348"/>
        <end position="358"/>
    </location>
</feature>
<evidence type="ECO:0000256" key="7">
    <source>
        <dbReference type="SAM" id="SignalP"/>
    </source>
</evidence>
<dbReference type="Gene3D" id="3.40.50.200">
    <property type="entry name" value="Peptidase S8/S53 domain"/>
    <property type="match status" value="1"/>
</dbReference>
<dbReference type="VEuPathDB" id="FungiDB:MAN_01941"/>
<dbReference type="PRINTS" id="PR00723">
    <property type="entry name" value="SUBTILISIN"/>
</dbReference>
<keyword evidence="3 5" id="KW-0378">Hydrolase</keyword>
<dbReference type="InterPro" id="IPR015500">
    <property type="entry name" value="Peptidase_S8_subtilisin-rel"/>
</dbReference>
<keyword evidence="10" id="KW-1185">Reference proteome</keyword>
<dbReference type="InterPro" id="IPR000209">
    <property type="entry name" value="Peptidase_S8/S53_dom"/>
</dbReference>
<dbReference type="CDD" id="cd04077">
    <property type="entry name" value="Peptidases_S8_PCSK9_ProteinaseK_like"/>
    <property type="match status" value="1"/>
</dbReference>
<evidence type="ECO:0000256" key="2">
    <source>
        <dbReference type="ARBA" id="ARBA00022670"/>
    </source>
</evidence>
<dbReference type="InterPro" id="IPR023827">
    <property type="entry name" value="Peptidase_S8_Asp-AS"/>
</dbReference>
<dbReference type="AlphaFoldDB" id="A0A0B4FNS0"/>
<evidence type="ECO:0000259" key="8">
    <source>
        <dbReference type="Pfam" id="PF00082"/>
    </source>
</evidence>
<dbReference type="PANTHER" id="PTHR43806:SF11">
    <property type="entry name" value="CEREVISIN-RELATED"/>
    <property type="match status" value="1"/>
</dbReference>